<keyword evidence="2" id="KW-0012">Acyltransferase</keyword>
<name>A0A7Y0E263_9PROT</name>
<keyword evidence="1 4" id="KW-0808">Transferase</keyword>
<evidence type="ECO:0000313" key="5">
    <source>
        <dbReference type="Proteomes" id="UP000539372"/>
    </source>
</evidence>
<dbReference type="InterPro" id="IPR050832">
    <property type="entry name" value="Bact_Acetyltransf"/>
</dbReference>
<dbReference type="CDD" id="cd04301">
    <property type="entry name" value="NAT_SF"/>
    <property type="match status" value="1"/>
</dbReference>
<dbReference type="Proteomes" id="UP000539372">
    <property type="component" value="Unassembled WGS sequence"/>
</dbReference>
<protein>
    <submittedName>
        <fullName evidence="4">GNAT family N-acetyltransferase</fullName>
    </submittedName>
</protein>
<dbReference type="Pfam" id="PF13673">
    <property type="entry name" value="Acetyltransf_10"/>
    <property type="match status" value="1"/>
</dbReference>
<dbReference type="PROSITE" id="PS51186">
    <property type="entry name" value="GNAT"/>
    <property type="match status" value="1"/>
</dbReference>
<dbReference type="PANTHER" id="PTHR43877:SF2">
    <property type="entry name" value="AMINOALKYLPHOSPHONATE N-ACETYLTRANSFERASE-RELATED"/>
    <property type="match status" value="1"/>
</dbReference>
<reference evidence="4 5" key="1">
    <citation type="submission" date="2020-04" db="EMBL/GenBank/DDBJ databases">
        <title>Rhodospirillaceae bacterium KN72 isolated from deep sea.</title>
        <authorList>
            <person name="Zhang D.-C."/>
        </authorList>
    </citation>
    <scope>NUCLEOTIDE SEQUENCE [LARGE SCALE GENOMIC DNA]</scope>
    <source>
        <strain evidence="4 5">KN72</strain>
    </source>
</reference>
<dbReference type="RefSeq" id="WP_169626163.1">
    <property type="nucleotide sequence ID" value="NZ_JABBNT010000004.1"/>
</dbReference>
<dbReference type="InterPro" id="IPR000182">
    <property type="entry name" value="GNAT_dom"/>
</dbReference>
<gene>
    <name evidence="4" type="ORF">HH303_14900</name>
</gene>
<proteinExistence type="predicted"/>
<organism evidence="4 5">
    <name type="scientific">Pacificispira spongiicola</name>
    <dbReference type="NCBI Taxonomy" id="2729598"/>
    <lineage>
        <taxon>Bacteria</taxon>
        <taxon>Pseudomonadati</taxon>
        <taxon>Pseudomonadota</taxon>
        <taxon>Alphaproteobacteria</taxon>
        <taxon>Rhodospirillales</taxon>
        <taxon>Rhodospirillaceae</taxon>
        <taxon>Pacificispira</taxon>
    </lineage>
</organism>
<dbReference type="Gene3D" id="3.40.630.30">
    <property type="match status" value="1"/>
</dbReference>
<evidence type="ECO:0000313" key="4">
    <source>
        <dbReference type="EMBL" id="NMM45783.1"/>
    </source>
</evidence>
<dbReference type="AlphaFoldDB" id="A0A7Y0E263"/>
<feature type="domain" description="N-acetyltransferase" evidence="3">
    <location>
        <begin position="3"/>
        <end position="155"/>
    </location>
</feature>
<dbReference type="GO" id="GO:0016747">
    <property type="term" value="F:acyltransferase activity, transferring groups other than amino-acyl groups"/>
    <property type="evidence" value="ECO:0007669"/>
    <property type="project" value="InterPro"/>
</dbReference>
<dbReference type="InterPro" id="IPR016181">
    <property type="entry name" value="Acyl_CoA_acyltransferase"/>
</dbReference>
<comment type="caution">
    <text evidence="4">The sequence shown here is derived from an EMBL/GenBank/DDBJ whole genome shotgun (WGS) entry which is preliminary data.</text>
</comment>
<keyword evidence="5" id="KW-1185">Reference proteome</keyword>
<dbReference type="SUPFAM" id="SSF55729">
    <property type="entry name" value="Acyl-CoA N-acyltransferases (Nat)"/>
    <property type="match status" value="1"/>
</dbReference>
<evidence type="ECO:0000256" key="1">
    <source>
        <dbReference type="ARBA" id="ARBA00022679"/>
    </source>
</evidence>
<sequence>MNTAIRPARPGEGAALLAVTRASVYALARDHYPADIIDRWMDNRTAQSYDAIIDTGGAFVAVTDGGDVLGFVAAIPGEVTRLFLRPEAAGKGLGRKLLDIGIDTARRDWDGPIHLEATLNAEAFYAHHGFRAVSKGHFIHGDNGPRIDIVHMELT</sequence>
<evidence type="ECO:0000259" key="3">
    <source>
        <dbReference type="PROSITE" id="PS51186"/>
    </source>
</evidence>
<accession>A0A7Y0E263</accession>
<dbReference type="PANTHER" id="PTHR43877">
    <property type="entry name" value="AMINOALKYLPHOSPHONATE N-ACETYLTRANSFERASE-RELATED-RELATED"/>
    <property type="match status" value="1"/>
</dbReference>
<evidence type="ECO:0000256" key="2">
    <source>
        <dbReference type="ARBA" id="ARBA00023315"/>
    </source>
</evidence>
<dbReference type="EMBL" id="JABBNT010000004">
    <property type="protein sequence ID" value="NMM45783.1"/>
    <property type="molecule type" value="Genomic_DNA"/>
</dbReference>